<dbReference type="AlphaFoldDB" id="A0A0A9AWD7"/>
<name>A0A0A9AWD7_ARUDO</name>
<proteinExistence type="predicted"/>
<evidence type="ECO:0000256" key="1">
    <source>
        <dbReference type="SAM" id="MobiDB-lite"/>
    </source>
</evidence>
<feature type="region of interest" description="Disordered" evidence="1">
    <location>
        <begin position="1"/>
        <end position="21"/>
    </location>
</feature>
<protein>
    <submittedName>
        <fullName evidence="2">Uncharacterized protein</fullName>
    </submittedName>
</protein>
<accession>A0A0A9AWD7</accession>
<dbReference type="EMBL" id="GBRH01244680">
    <property type="protein sequence ID" value="JAD53215.1"/>
    <property type="molecule type" value="Transcribed_RNA"/>
</dbReference>
<reference evidence="2" key="2">
    <citation type="journal article" date="2015" name="Data Brief">
        <title>Shoot transcriptome of the giant reed, Arundo donax.</title>
        <authorList>
            <person name="Barrero R.A."/>
            <person name="Guerrero F.D."/>
            <person name="Moolhuijzen P."/>
            <person name="Goolsby J.A."/>
            <person name="Tidwell J."/>
            <person name="Bellgard S.E."/>
            <person name="Bellgard M.I."/>
        </authorList>
    </citation>
    <scope>NUCLEOTIDE SEQUENCE</scope>
    <source>
        <tissue evidence="2">Shoot tissue taken approximately 20 cm above the soil surface</tissue>
    </source>
</reference>
<sequence>MAWPCSCSAGSSRSHSSHTGSSIHIPGILRQIHSPEIDCYVHSYNASYLGHIVHEVVVGDILHMASHGFLV</sequence>
<evidence type="ECO:0000313" key="2">
    <source>
        <dbReference type="EMBL" id="JAD53215.1"/>
    </source>
</evidence>
<organism evidence="2">
    <name type="scientific">Arundo donax</name>
    <name type="common">Giant reed</name>
    <name type="synonym">Donax arundinaceus</name>
    <dbReference type="NCBI Taxonomy" id="35708"/>
    <lineage>
        <taxon>Eukaryota</taxon>
        <taxon>Viridiplantae</taxon>
        <taxon>Streptophyta</taxon>
        <taxon>Embryophyta</taxon>
        <taxon>Tracheophyta</taxon>
        <taxon>Spermatophyta</taxon>
        <taxon>Magnoliopsida</taxon>
        <taxon>Liliopsida</taxon>
        <taxon>Poales</taxon>
        <taxon>Poaceae</taxon>
        <taxon>PACMAD clade</taxon>
        <taxon>Arundinoideae</taxon>
        <taxon>Arundineae</taxon>
        <taxon>Arundo</taxon>
    </lineage>
</organism>
<reference evidence="2" key="1">
    <citation type="submission" date="2014-09" db="EMBL/GenBank/DDBJ databases">
        <authorList>
            <person name="Magalhaes I.L.F."/>
            <person name="Oliveira U."/>
            <person name="Santos F.R."/>
            <person name="Vidigal T.H.D.A."/>
            <person name="Brescovit A.D."/>
            <person name="Santos A.J."/>
        </authorList>
    </citation>
    <scope>NUCLEOTIDE SEQUENCE</scope>
    <source>
        <tissue evidence="2">Shoot tissue taken approximately 20 cm above the soil surface</tissue>
    </source>
</reference>